<comment type="similarity">
    <text evidence="2">Belongs to the ABC transporter superfamily. ABCC family. Conjugate transporter (TC 3.A.1.208) subfamily.</text>
</comment>
<proteinExistence type="inferred from homology"/>
<evidence type="ECO:0000256" key="1">
    <source>
        <dbReference type="ARBA" id="ARBA00004141"/>
    </source>
</evidence>
<feature type="transmembrane region" description="Helical" evidence="13">
    <location>
        <begin position="940"/>
        <end position="957"/>
    </location>
</feature>
<dbReference type="FunFam" id="3.40.50.300:FF:000838">
    <property type="entry name" value="ABC multidrug transporter (Eurofung)"/>
    <property type="match status" value="1"/>
</dbReference>
<name>A0A485LTA9_9STRA</name>
<evidence type="ECO:0000313" key="16">
    <source>
        <dbReference type="EMBL" id="KAF0682967.1"/>
    </source>
</evidence>
<feature type="transmembrane region" description="Helical" evidence="13">
    <location>
        <begin position="20"/>
        <end position="39"/>
    </location>
</feature>
<dbReference type="OrthoDB" id="6500128at2759"/>
<feature type="transmembrane region" description="Helical" evidence="13">
    <location>
        <begin position="897"/>
        <end position="920"/>
    </location>
</feature>
<dbReference type="GO" id="GO:0008559">
    <property type="term" value="F:ABC-type xenobiotic transporter activity"/>
    <property type="evidence" value="ECO:0007669"/>
    <property type="project" value="UniProtKB-EC"/>
</dbReference>
<keyword evidence="11 13" id="KW-0472">Membrane</keyword>
<keyword evidence="5 13" id="KW-0812">Transmembrane</keyword>
<evidence type="ECO:0000259" key="15">
    <source>
        <dbReference type="PROSITE" id="PS50929"/>
    </source>
</evidence>
<evidence type="ECO:0000256" key="2">
    <source>
        <dbReference type="ARBA" id="ARBA00009726"/>
    </source>
</evidence>
<dbReference type="EMBL" id="CAADRA010007504">
    <property type="protein sequence ID" value="VFU01611.1"/>
    <property type="molecule type" value="Genomic_DNA"/>
</dbReference>
<keyword evidence="9" id="KW-1278">Translocase</keyword>
<feature type="domain" description="ABC transporter" evidence="14">
    <location>
        <begin position="1182"/>
        <end position="1425"/>
    </location>
</feature>
<feature type="transmembrane region" description="Helical" evidence="13">
    <location>
        <begin position="467"/>
        <end position="492"/>
    </location>
</feature>
<dbReference type="PROSITE" id="PS00211">
    <property type="entry name" value="ABC_TRANSPORTER_1"/>
    <property type="match status" value="1"/>
</dbReference>
<feature type="transmembrane region" description="Helical" evidence="13">
    <location>
        <begin position="181"/>
        <end position="198"/>
    </location>
</feature>
<dbReference type="Proteomes" id="UP000332933">
    <property type="component" value="Unassembled WGS sequence"/>
</dbReference>
<dbReference type="InterPro" id="IPR023058">
    <property type="entry name" value="PPIase_PpiC_CS"/>
</dbReference>
<keyword evidence="8" id="KW-0067">ATP-binding</keyword>
<dbReference type="CDD" id="cd18605">
    <property type="entry name" value="ABC_6TM_MRP7_D2_like"/>
    <property type="match status" value="1"/>
</dbReference>
<dbReference type="FunFam" id="1.20.1560.10:FF:000037">
    <property type="entry name" value="ATP-binding cassette subfamily C member 10"/>
    <property type="match status" value="1"/>
</dbReference>
<dbReference type="CDD" id="cd03244">
    <property type="entry name" value="ABCC_MRP_domain2"/>
    <property type="match status" value="1"/>
</dbReference>
<evidence type="ECO:0000256" key="5">
    <source>
        <dbReference type="ARBA" id="ARBA00022692"/>
    </source>
</evidence>
<reference evidence="17 18" key="1">
    <citation type="submission" date="2019-03" db="EMBL/GenBank/DDBJ databases">
        <authorList>
            <person name="Gaulin E."/>
            <person name="Dumas B."/>
        </authorList>
    </citation>
    <scope>NUCLEOTIDE SEQUENCE [LARGE SCALE GENOMIC DNA]</scope>
    <source>
        <strain evidence="17">CBS 568.67</strain>
    </source>
</reference>
<dbReference type="InterPro" id="IPR003439">
    <property type="entry name" value="ABC_transporter-like_ATP-bd"/>
</dbReference>
<dbReference type="InterPro" id="IPR050173">
    <property type="entry name" value="ABC_transporter_C-like"/>
</dbReference>
<keyword evidence="18" id="KW-1185">Reference proteome</keyword>
<dbReference type="PANTHER" id="PTHR24223">
    <property type="entry name" value="ATP-BINDING CASSETTE SUB-FAMILY C"/>
    <property type="match status" value="1"/>
</dbReference>
<dbReference type="PROSITE" id="PS50893">
    <property type="entry name" value="ABC_TRANSPORTER_2"/>
    <property type="match status" value="2"/>
</dbReference>
<evidence type="ECO:0000256" key="11">
    <source>
        <dbReference type="ARBA" id="ARBA00023136"/>
    </source>
</evidence>
<dbReference type="EMBL" id="VJMH01007478">
    <property type="protein sequence ID" value="KAF0682967.1"/>
    <property type="molecule type" value="Genomic_DNA"/>
</dbReference>
<feature type="domain" description="ABC transmembrane type-1" evidence="15">
    <location>
        <begin position="859"/>
        <end position="1143"/>
    </location>
</feature>
<gene>
    <name evidence="17" type="primary">Aste57867_24980</name>
    <name evidence="16" type="ORF">As57867_024902</name>
    <name evidence="17" type="ORF">ASTE57867_24980</name>
</gene>
<dbReference type="Pfam" id="PF00005">
    <property type="entry name" value="ABC_tran"/>
    <property type="match status" value="2"/>
</dbReference>
<feature type="transmembrane region" description="Helical" evidence="13">
    <location>
        <begin position="858"/>
        <end position="877"/>
    </location>
</feature>
<dbReference type="Pfam" id="PF00664">
    <property type="entry name" value="ABC_membrane"/>
    <property type="match status" value="2"/>
</dbReference>
<dbReference type="FunFam" id="1.20.1560.10:FF:000013">
    <property type="entry name" value="ABC transporter C family member 2"/>
    <property type="match status" value="1"/>
</dbReference>
<dbReference type="SMART" id="SM00382">
    <property type="entry name" value="AAA"/>
    <property type="match status" value="2"/>
</dbReference>
<evidence type="ECO:0000256" key="9">
    <source>
        <dbReference type="ARBA" id="ARBA00022967"/>
    </source>
</evidence>
<accession>A0A485LTA9</accession>
<keyword evidence="7" id="KW-0547">Nucleotide-binding</keyword>
<feature type="transmembrane region" description="Helical" evidence="13">
    <location>
        <begin position="989"/>
        <end position="1013"/>
    </location>
</feature>
<organism evidence="17 18">
    <name type="scientific">Aphanomyces stellatus</name>
    <dbReference type="NCBI Taxonomy" id="120398"/>
    <lineage>
        <taxon>Eukaryota</taxon>
        <taxon>Sar</taxon>
        <taxon>Stramenopiles</taxon>
        <taxon>Oomycota</taxon>
        <taxon>Saprolegniomycetes</taxon>
        <taxon>Saprolegniales</taxon>
        <taxon>Verrucalvaceae</taxon>
        <taxon>Aphanomyces</taxon>
    </lineage>
</organism>
<feature type="transmembrane region" description="Helical" evidence="13">
    <location>
        <begin position="92"/>
        <end position="109"/>
    </location>
</feature>
<feature type="transmembrane region" description="Helical" evidence="13">
    <location>
        <begin position="60"/>
        <end position="80"/>
    </location>
</feature>
<dbReference type="PROSITE" id="PS01096">
    <property type="entry name" value="PPIC_PPIASE_1"/>
    <property type="match status" value="1"/>
</dbReference>
<dbReference type="GO" id="GO:0016020">
    <property type="term" value="C:membrane"/>
    <property type="evidence" value="ECO:0007669"/>
    <property type="project" value="UniProtKB-SubCell"/>
</dbReference>
<evidence type="ECO:0000256" key="3">
    <source>
        <dbReference type="ARBA" id="ARBA00012191"/>
    </source>
</evidence>
<dbReference type="InterPro" id="IPR036640">
    <property type="entry name" value="ABC1_TM_sf"/>
</dbReference>
<feature type="transmembrane region" description="Helical" evidence="13">
    <location>
        <begin position="1083"/>
        <end position="1104"/>
    </location>
</feature>
<feature type="transmembrane region" description="Helical" evidence="13">
    <location>
        <begin position="387"/>
        <end position="407"/>
    </location>
</feature>
<keyword evidence="4" id="KW-0813">Transport</keyword>
<dbReference type="Gene3D" id="3.40.50.300">
    <property type="entry name" value="P-loop containing nucleotide triphosphate hydrolases"/>
    <property type="match status" value="2"/>
</dbReference>
<dbReference type="InterPro" id="IPR011527">
    <property type="entry name" value="ABC1_TM_dom"/>
</dbReference>
<sequence length="1429" mass="156420">MGSSIVWPPYCAQMDCTMALLGDGVSFFFMVILMGRMHGLLQRPRATQGNLQRQCTTIKYIFAVALVFFHLAFLLVKLLLHLDPPPSEALGATIHVFLWASYAAILAHSPHRGESSLVRVGLVLEAVGAVVHLHDPSTLPSALFCCIDAVTFLVGVLALAPSTPRYVVSHDSKSPFDNSSFLSRLLYAWIAPFISLGLKRRFEMADVPPLPASDRPAGHTFQVALLQERRHSSSSFLRLLTRLYGREVLGFGLWSLVNKLLGLLSPFLIKEFLDWSASTKPVSSTGFILAGCISLQAILSALSGSQYGLAWTRFDLRLRAGLMSAIYGRTLELSLDERNRIGMGKITNYISVDLGRLVGMPGGVFDMVLIPLEIIIALVLLSREVSYAFVAGLVVLAVMLPLQTWLGNQLQVITRDMLQYRDERVELSSETLKGIRVLKLLAWTDHFLKKMAVSRKLEMGRLGSRKYLDALCVVFWASTPVIVQSSVFLTVIYSGHDLTAANAFVAIALLDRLIYPINYFPWIINGFLEARVSALRIREFLFSPIHTPPLPRPSSVSLWHQCTFAWQHSNDDDDGDDAGPTTALLAQDSLQFQCHLDHFQLDAGQMLVLVGATGAGKTSMLLALLGEMPLVRGQRIGSPRVISYAPQVPWLYAASIRENITMEPDETLLADAARYRQVLAACALDHDLEQHPNGDLTILSDQGTNLSGGQRARLGLARALYQRADIYLFDDVVSSLDSTTAAHVLRAAFLLVPAQATIVLATHAIHQLENLARPYSVIVIDHGRPVEVGSFAELAGNESSRFATMLAAAGGSIGATGADAIEDAGEPVAPDLPDNDVHEEHRESGVIKAWMWWHYLKSMGLCVLAMLIFSVVVMQLSRNGLDYWIASYVSSHAISPMAFAHGLLVITAVNIVAVTARSFLFAYGGLRAAKFLYRRLVRRLFHATLAFFDVTPLGRILNRLSGDTYGVDESLPFILNIFLKDLADVTGTLVILLLSNPIVFLLLVPLAFVYHALQEWYRPTSRHMKRLDAVAQSPLVATFQATLDGLVIVRGLQQETKWFGRYLLQLDTAQRVSFLGSTTGAWFGLRLDALGIVLTSFVGLYAAVQCHVGHPVPSGVLGLTLIYALPVVGKCNAILGSFVATEQNMVSVERVQEYSAVPIEADDDDVIRPNDHLVHWPPQGHVTLTNVSVRYNAGVWTGLGKGDVLGVAALHGITCHIAAKEKIGICGRTGAGKSSLLHCLFRVVPYSGRVVIDGVDISSMSLNALRASLCFVPQEAMLFKGSVRANIDPLDVHGDAAIWTALEHCCLKHVVEALPLQLMEPLSGDTKLSRGQAQLLCICRAMLRQSKLVCVDEATASIDHATEQLVKTTMSHVFKDATVLTVAHRMHTIMDSDRVMVLDEGKLVEFDTPSTLCAIPDGFFATLVDRASS</sequence>
<dbReference type="GO" id="GO:0005524">
    <property type="term" value="F:ATP binding"/>
    <property type="evidence" value="ECO:0007669"/>
    <property type="project" value="UniProtKB-KW"/>
</dbReference>
<dbReference type="CDD" id="cd18598">
    <property type="entry name" value="ABC_6TM_MRP7_D1_like"/>
    <property type="match status" value="1"/>
</dbReference>
<dbReference type="PANTHER" id="PTHR24223:SF441">
    <property type="match status" value="1"/>
</dbReference>
<comment type="subcellular location">
    <subcellularLocation>
        <location evidence="1">Membrane</location>
        <topology evidence="1">Multi-pass membrane protein</topology>
    </subcellularLocation>
</comment>
<feature type="transmembrane region" description="Helical" evidence="13">
    <location>
        <begin position="364"/>
        <end position="381"/>
    </location>
</feature>
<feature type="transmembrane region" description="Helical" evidence="13">
    <location>
        <begin position="142"/>
        <end position="161"/>
    </location>
</feature>
<evidence type="ECO:0000256" key="13">
    <source>
        <dbReference type="SAM" id="Phobius"/>
    </source>
</evidence>
<evidence type="ECO:0000313" key="17">
    <source>
        <dbReference type="EMBL" id="VFU01611.1"/>
    </source>
</evidence>
<dbReference type="InterPro" id="IPR027417">
    <property type="entry name" value="P-loop_NTPase"/>
</dbReference>
<reference evidence="16" key="2">
    <citation type="submission" date="2019-06" db="EMBL/GenBank/DDBJ databases">
        <title>Genomics analysis of Aphanomyces spp. identifies a new class of oomycete effector associated with host adaptation.</title>
        <authorList>
            <person name="Gaulin E."/>
        </authorList>
    </citation>
    <scope>NUCLEOTIDE SEQUENCE</scope>
    <source>
        <strain evidence="16">CBS 578.67</strain>
    </source>
</reference>
<evidence type="ECO:0000313" key="18">
    <source>
        <dbReference type="Proteomes" id="UP000332933"/>
    </source>
</evidence>
<evidence type="ECO:0000256" key="8">
    <source>
        <dbReference type="ARBA" id="ARBA00022840"/>
    </source>
</evidence>
<dbReference type="Gene3D" id="1.20.1560.10">
    <property type="entry name" value="ABC transporter type 1, transmembrane domain"/>
    <property type="match status" value="2"/>
</dbReference>
<dbReference type="SUPFAM" id="SSF52540">
    <property type="entry name" value="P-loop containing nucleoside triphosphate hydrolases"/>
    <property type="match status" value="2"/>
</dbReference>
<keyword evidence="6" id="KW-0677">Repeat</keyword>
<dbReference type="PROSITE" id="PS50929">
    <property type="entry name" value="ABC_TM1F"/>
    <property type="match status" value="2"/>
</dbReference>
<evidence type="ECO:0000256" key="10">
    <source>
        <dbReference type="ARBA" id="ARBA00022989"/>
    </source>
</evidence>
<evidence type="ECO:0000256" key="6">
    <source>
        <dbReference type="ARBA" id="ARBA00022737"/>
    </source>
</evidence>
<dbReference type="EC" id="7.6.2.2" evidence="3"/>
<evidence type="ECO:0000256" key="4">
    <source>
        <dbReference type="ARBA" id="ARBA00022448"/>
    </source>
</evidence>
<dbReference type="InterPro" id="IPR017871">
    <property type="entry name" value="ABC_transporter-like_CS"/>
</dbReference>
<protein>
    <recommendedName>
        <fullName evidence="3">ABC-type xenobiotic transporter</fullName>
        <ecNumber evidence="3">7.6.2.2</ecNumber>
    </recommendedName>
</protein>
<dbReference type="GO" id="GO:0016887">
    <property type="term" value="F:ATP hydrolysis activity"/>
    <property type="evidence" value="ECO:0007669"/>
    <property type="project" value="InterPro"/>
</dbReference>
<dbReference type="SUPFAM" id="SSF90123">
    <property type="entry name" value="ABC transporter transmembrane region"/>
    <property type="match status" value="2"/>
</dbReference>
<feature type="domain" description="ABC transporter" evidence="14">
    <location>
        <begin position="579"/>
        <end position="807"/>
    </location>
</feature>
<feature type="transmembrane region" description="Helical" evidence="13">
    <location>
        <begin position="248"/>
        <end position="267"/>
    </location>
</feature>
<evidence type="ECO:0000256" key="7">
    <source>
        <dbReference type="ARBA" id="ARBA00022741"/>
    </source>
</evidence>
<evidence type="ECO:0000259" key="14">
    <source>
        <dbReference type="PROSITE" id="PS50893"/>
    </source>
</evidence>
<feature type="domain" description="ABC transmembrane type-1" evidence="15">
    <location>
        <begin position="253"/>
        <end position="529"/>
    </location>
</feature>
<dbReference type="InterPro" id="IPR003593">
    <property type="entry name" value="AAA+_ATPase"/>
</dbReference>
<feature type="transmembrane region" description="Helical" evidence="13">
    <location>
        <begin position="287"/>
        <end position="309"/>
    </location>
</feature>
<evidence type="ECO:0000256" key="12">
    <source>
        <dbReference type="ARBA" id="ARBA00034018"/>
    </source>
</evidence>
<comment type="catalytic activity">
    <reaction evidence="12">
        <text>ATP + H2O + xenobioticSide 1 = ADP + phosphate + xenobioticSide 2.</text>
        <dbReference type="EC" id="7.6.2.2"/>
    </reaction>
</comment>
<keyword evidence="10 13" id="KW-1133">Transmembrane helix</keyword>